<comment type="caution">
    <text evidence="1">The sequence shown here is derived from an EMBL/GenBank/DDBJ whole genome shotgun (WGS) entry which is preliminary data.</text>
</comment>
<accession>A0A1Y2CFS2</accession>
<organism evidence="1 2">
    <name type="scientific">Rhizoclosmatium globosum</name>
    <dbReference type="NCBI Taxonomy" id="329046"/>
    <lineage>
        <taxon>Eukaryota</taxon>
        <taxon>Fungi</taxon>
        <taxon>Fungi incertae sedis</taxon>
        <taxon>Chytridiomycota</taxon>
        <taxon>Chytridiomycota incertae sedis</taxon>
        <taxon>Chytridiomycetes</taxon>
        <taxon>Chytridiales</taxon>
        <taxon>Chytriomycetaceae</taxon>
        <taxon>Rhizoclosmatium</taxon>
    </lineage>
</organism>
<protein>
    <submittedName>
        <fullName evidence="1">Uncharacterized protein</fullName>
    </submittedName>
</protein>
<reference evidence="1 2" key="1">
    <citation type="submission" date="2016-07" db="EMBL/GenBank/DDBJ databases">
        <title>Pervasive Adenine N6-methylation of Active Genes in Fungi.</title>
        <authorList>
            <consortium name="DOE Joint Genome Institute"/>
            <person name="Mondo S.J."/>
            <person name="Dannebaum R.O."/>
            <person name="Kuo R.C."/>
            <person name="Labutti K."/>
            <person name="Haridas S."/>
            <person name="Kuo A."/>
            <person name="Salamov A."/>
            <person name="Ahrendt S.R."/>
            <person name="Lipzen A."/>
            <person name="Sullivan W."/>
            <person name="Andreopoulos W.B."/>
            <person name="Clum A."/>
            <person name="Lindquist E."/>
            <person name="Daum C."/>
            <person name="Ramamoorthy G.K."/>
            <person name="Gryganskyi A."/>
            <person name="Culley D."/>
            <person name="Magnuson J.K."/>
            <person name="James T.Y."/>
            <person name="O'Malley M.A."/>
            <person name="Stajich J.E."/>
            <person name="Spatafora J.W."/>
            <person name="Visel A."/>
            <person name="Grigoriev I.V."/>
        </authorList>
    </citation>
    <scope>NUCLEOTIDE SEQUENCE [LARGE SCALE GENOMIC DNA]</scope>
    <source>
        <strain evidence="1 2">JEL800</strain>
    </source>
</reference>
<proteinExistence type="predicted"/>
<dbReference type="EMBL" id="MCGO01000018">
    <property type="protein sequence ID" value="ORY45879.1"/>
    <property type="molecule type" value="Genomic_DNA"/>
</dbReference>
<dbReference type="Proteomes" id="UP000193642">
    <property type="component" value="Unassembled WGS sequence"/>
</dbReference>
<keyword evidence="2" id="KW-1185">Reference proteome</keyword>
<gene>
    <name evidence="1" type="ORF">BCR33DRAFT_715912</name>
</gene>
<feature type="non-terminal residue" evidence="1">
    <location>
        <position position="1"/>
    </location>
</feature>
<evidence type="ECO:0000313" key="1">
    <source>
        <dbReference type="EMBL" id="ORY45879.1"/>
    </source>
</evidence>
<sequence>EICLIQQLSFCQFIILCEFVRWKYKAAFGLIYMSSNVLQPILQGSLGTAVIHSCRN</sequence>
<dbReference type="AlphaFoldDB" id="A0A1Y2CFS2"/>
<name>A0A1Y2CFS2_9FUNG</name>
<evidence type="ECO:0000313" key="2">
    <source>
        <dbReference type="Proteomes" id="UP000193642"/>
    </source>
</evidence>